<reference evidence="2" key="1">
    <citation type="journal article" date="2014" name="Int. J. Syst. Evol. Microbiol.">
        <title>Complete genome sequence of Corynebacterium casei LMG S-19264T (=DSM 44701T), isolated from a smear-ripened cheese.</title>
        <authorList>
            <consortium name="US DOE Joint Genome Institute (JGI-PGF)"/>
            <person name="Walter F."/>
            <person name="Albersmeier A."/>
            <person name="Kalinowski J."/>
            <person name="Ruckert C."/>
        </authorList>
    </citation>
    <scope>NUCLEOTIDE SEQUENCE</scope>
    <source>
        <strain evidence="2">JCM 3086</strain>
    </source>
</reference>
<comment type="caution">
    <text evidence="2">The sequence shown here is derived from an EMBL/GenBank/DDBJ whole genome shotgun (WGS) entry which is preliminary data.</text>
</comment>
<dbReference type="Proteomes" id="UP000657574">
    <property type="component" value="Unassembled WGS sequence"/>
</dbReference>
<dbReference type="AlphaFoldDB" id="A0A917NWW0"/>
<protein>
    <submittedName>
        <fullName evidence="2">Uncharacterized protein</fullName>
    </submittedName>
</protein>
<gene>
    <name evidence="2" type="ORF">GCM10010121_053900</name>
</gene>
<feature type="transmembrane region" description="Helical" evidence="1">
    <location>
        <begin position="57"/>
        <end position="77"/>
    </location>
</feature>
<accession>A0A917NWW0</accession>
<dbReference type="InterPro" id="IPR036259">
    <property type="entry name" value="MFS_trans_sf"/>
</dbReference>
<evidence type="ECO:0000256" key="1">
    <source>
        <dbReference type="SAM" id="Phobius"/>
    </source>
</evidence>
<keyword evidence="1" id="KW-0812">Transmembrane</keyword>
<proteinExistence type="predicted"/>
<keyword evidence="1" id="KW-1133">Transmembrane helix</keyword>
<feature type="transmembrane region" description="Helical" evidence="1">
    <location>
        <begin position="12"/>
        <end position="36"/>
    </location>
</feature>
<dbReference type="SUPFAM" id="SSF103473">
    <property type="entry name" value="MFS general substrate transporter"/>
    <property type="match status" value="1"/>
</dbReference>
<evidence type="ECO:0000313" key="2">
    <source>
        <dbReference type="EMBL" id="GGJ35894.1"/>
    </source>
</evidence>
<dbReference type="EMBL" id="BMQA01000020">
    <property type="protein sequence ID" value="GGJ35894.1"/>
    <property type="molecule type" value="Genomic_DNA"/>
</dbReference>
<dbReference type="RefSeq" id="WP_373297052.1">
    <property type="nucleotide sequence ID" value="NZ_BMQA01000020.1"/>
</dbReference>
<reference evidence="2" key="2">
    <citation type="submission" date="2020-09" db="EMBL/GenBank/DDBJ databases">
        <authorList>
            <person name="Sun Q."/>
            <person name="Ohkuma M."/>
        </authorList>
    </citation>
    <scope>NUCLEOTIDE SEQUENCE</scope>
    <source>
        <strain evidence="2">JCM 3086</strain>
    </source>
</reference>
<keyword evidence="3" id="KW-1185">Reference proteome</keyword>
<evidence type="ECO:0000313" key="3">
    <source>
        <dbReference type="Proteomes" id="UP000657574"/>
    </source>
</evidence>
<name>A0A917NWW0_9ACTN</name>
<organism evidence="2 3">
    <name type="scientific">Streptomyces brasiliensis</name>
    <dbReference type="NCBI Taxonomy" id="1954"/>
    <lineage>
        <taxon>Bacteria</taxon>
        <taxon>Bacillati</taxon>
        <taxon>Actinomycetota</taxon>
        <taxon>Actinomycetes</taxon>
        <taxon>Kitasatosporales</taxon>
        <taxon>Streptomycetaceae</taxon>
        <taxon>Streptomyces</taxon>
    </lineage>
</organism>
<keyword evidence="1" id="KW-0472">Membrane</keyword>
<sequence length="119" mass="11937">MVCLTLLPYVGYAMRPGLVVSLLLLPVSGAGVAYTLGLDQWFVRAVPDELRGRAMTVLTAGLMTTQGAGMALAGVAAEVVGTRAAVAGAGVLGTACCCASAAPASRSWRPKAETGLTGI</sequence>